<accession>A0ACD4P0F5</accession>
<protein>
    <submittedName>
        <fullName evidence="1">Uncharacterized protein</fullName>
    </submittedName>
</protein>
<dbReference type="EMBL" id="CP114035">
    <property type="protein sequence ID" value="WAP61570.1"/>
    <property type="molecule type" value="Genomic_DNA"/>
</dbReference>
<dbReference type="Proteomes" id="UP001163982">
    <property type="component" value="Chromosome"/>
</dbReference>
<proteinExistence type="predicted"/>
<organism evidence="1 2">
    <name type="scientific">Pseudomonas fortuita</name>
    <dbReference type="NCBI Taxonomy" id="3233375"/>
    <lineage>
        <taxon>Bacteria</taxon>
        <taxon>Pseudomonadati</taxon>
        <taxon>Pseudomonadota</taxon>
        <taxon>Gammaproteobacteria</taxon>
        <taxon>Pseudomonadales</taxon>
        <taxon>Pseudomonadaceae</taxon>
        <taxon>Pseudomonas</taxon>
    </lineage>
</organism>
<reference evidence="1" key="1">
    <citation type="journal article" date="2024" name="Int. J. Syst. Evol. Microbiol.">
        <title>Pseudomonas fortuita sp. nov., isolated from the endosphere of a wild yam.</title>
        <authorList>
            <person name="Carlier A."/>
            <person name="Beaumel M."/>
            <person name="Moreau S."/>
            <person name="Acar T."/>
            <person name="Sana T.G."/>
            <person name="Cnockaert M."/>
            <person name="Vandamme P."/>
        </authorList>
    </citation>
    <scope>NUCLEOTIDE SEQUENCE</scope>
    <source>
        <strain evidence="1">GMI12077</strain>
    </source>
</reference>
<keyword evidence="2" id="KW-1185">Reference proteome</keyword>
<gene>
    <name evidence="1" type="ORF">OZ911_16735</name>
</gene>
<sequence length="83" mass="9446">MIISSEHALKSVLRDDLDGGAPQHYIVDRAAEYVPKNILGTIMMLGCEIYYCEPAPPNQKPYIESFFRVLPKELEALMIRSTF</sequence>
<name>A0ACD4P0F5_9PSED</name>
<evidence type="ECO:0000313" key="1">
    <source>
        <dbReference type="EMBL" id="WAP61570.1"/>
    </source>
</evidence>
<evidence type="ECO:0000313" key="2">
    <source>
        <dbReference type="Proteomes" id="UP001163982"/>
    </source>
</evidence>